<protein>
    <submittedName>
        <fullName evidence="6">Unannotated protein</fullName>
    </submittedName>
</protein>
<gene>
    <name evidence="6" type="ORF">UFOPK2880_00721</name>
    <name evidence="7" type="ORF">UFOPK3494_01167</name>
</gene>
<evidence type="ECO:0000259" key="5">
    <source>
        <dbReference type="Pfam" id="PF00082"/>
    </source>
</evidence>
<proteinExistence type="inferred from homology"/>
<dbReference type="FunFam" id="3.40.50.200:FF:000014">
    <property type="entry name" value="Proteinase K"/>
    <property type="match status" value="1"/>
</dbReference>
<evidence type="ECO:0000313" key="7">
    <source>
        <dbReference type="EMBL" id="CAB4905353.1"/>
    </source>
</evidence>
<evidence type="ECO:0000313" key="6">
    <source>
        <dbReference type="EMBL" id="CAB4769361.1"/>
    </source>
</evidence>
<comment type="similarity">
    <text evidence="1">Belongs to the peptidase S8 family.</text>
</comment>
<dbReference type="SUPFAM" id="SSF52743">
    <property type="entry name" value="Subtilisin-like"/>
    <property type="match status" value="1"/>
</dbReference>
<dbReference type="PROSITE" id="PS00138">
    <property type="entry name" value="SUBTILASE_SER"/>
    <property type="match status" value="1"/>
</dbReference>
<dbReference type="PROSITE" id="PS00136">
    <property type="entry name" value="SUBTILASE_ASP"/>
    <property type="match status" value="1"/>
</dbReference>
<evidence type="ECO:0000256" key="4">
    <source>
        <dbReference type="ARBA" id="ARBA00022825"/>
    </source>
</evidence>
<dbReference type="Gene3D" id="3.40.50.200">
    <property type="entry name" value="Peptidase S8/S53 domain"/>
    <property type="match status" value="1"/>
</dbReference>
<dbReference type="InterPro" id="IPR000209">
    <property type="entry name" value="Peptidase_S8/S53_dom"/>
</dbReference>
<name>A0A6J6VAN0_9ZZZZ</name>
<dbReference type="InterPro" id="IPR022398">
    <property type="entry name" value="Peptidase_S8_His-AS"/>
</dbReference>
<evidence type="ECO:0000256" key="3">
    <source>
        <dbReference type="ARBA" id="ARBA00022801"/>
    </source>
</evidence>
<evidence type="ECO:0000256" key="1">
    <source>
        <dbReference type="ARBA" id="ARBA00011073"/>
    </source>
</evidence>
<dbReference type="EMBL" id="CAEZZP010000034">
    <property type="protein sequence ID" value="CAB4769361.1"/>
    <property type="molecule type" value="Genomic_DNA"/>
</dbReference>
<accession>A0A6J6VAN0</accession>
<reference evidence="6" key="1">
    <citation type="submission" date="2020-05" db="EMBL/GenBank/DDBJ databases">
        <authorList>
            <person name="Chiriac C."/>
            <person name="Salcher M."/>
            <person name="Ghai R."/>
            <person name="Kavagutti S V."/>
        </authorList>
    </citation>
    <scope>NUCLEOTIDE SEQUENCE</scope>
</reference>
<dbReference type="InterPro" id="IPR036852">
    <property type="entry name" value="Peptidase_S8/S53_dom_sf"/>
</dbReference>
<dbReference type="GO" id="GO:0004252">
    <property type="term" value="F:serine-type endopeptidase activity"/>
    <property type="evidence" value="ECO:0007669"/>
    <property type="project" value="InterPro"/>
</dbReference>
<dbReference type="GO" id="GO:0006508">
    <property type="term" value="P:proteolysis"/>
    <property type="evidence" value="ECO:0007669"/>
    <property type="project" value="UniProtKB-KW"/>
</dbReference>
<dbReference type="PROSITE" id="PS51892">
    <property type="entry name" value="SUBTILASE"/>
    <property type="match status" value="1"/>
</dbReference>
<keyword evidence="2" id="KW-0645">Protease</keyword>
<dbReference type="PANTHER" id="PTHR43806:SF58">
    <property type="entry name" value="ALKALINE PROTEASE 1-RELATED"/>
    <property type="match status" value="1"/>
</dbReference>
<dbReference type="EMBL" id="CAFBMF010000078">
    <property type="protein sequence ID" value="CAB4905353.1"/>
    <property type="molecule type" value="Genomic_DNA"/>
</dbReference>
<dbReference type="InterPro" id="IPR034193">
    <property type="entry name" value="PCSK9_ProteinaseK-like"/>
</dbReference>
<dbReference type="PROSITE" id="PS00137">
    <property type="entry name" value="SUBTILASE_HIS"/>
    <property type="match status" value="1"/>
</dbReference>
<dbReference type="PANTHER" id="PTHR43806">
    <property type="entry name" value="PEPTIDASE S8"/>
    <property type="match status" value="1"/>
</dbReference>
<dbReference type="AlphaFoldDB" id="A0A6J6VAN0"/>
<evidence type="ECO:0000256" key="2">
    <source>
        <dbReference type="ARBA" id="ARBA00022670"/>
    </source>
</evidence>
<dbReference type="PRINTS" id="PR00723">
    <property type="entry name" value="SUBTILISIN"/>
</dbReference>
<dbReference type="GO" id="GO:0005615">
    <property type="term" value="C:extracellular space"/>
    <property type="evidence" value="ECO:0007669"/>
    <property type="project" value="TreeGrafter"/>
</dbReference>
<feature type="domain" description="Peptidase S8/S53" evidence="5">
    <location>
        <begin position="33"/>
        <end position="271"/>
    </location>
</feature>
<dbReference type="InterPro" id="IPR023828">
    <property type="entry name" value="Peptidase_S8_Ser-AS"/>
</dbReference>
<dbReference type="Pfam" id="PF00082">
    <property type="entry name" value="Peptidase_S8"/>
    <property type="match status" value="1"/>
</dbReference>
<dbReference type="CDD" id="cd04077">
    <property type="entry name" value="Peptidases_S8_PCSK9_ProteinaseK_like"/>
    <property type="match status" value="1"/>
</dbReference>
<sequence>MTQVTTTTHSWGIDRIDQRSPILDGQLSTANRGSNAIVFVVDTGISSHTEFAGRMLTGYTAVNDGNGTNDCQGHGTHVASTAVGTSFGVATDALVVPVRVLDCGGSGYNSQVLAGLNYIASYPLNGKRAVVNMSLGGSVSTTLDNAIETLVSQGIVVVVAAGNDGSDIDLAERDACNHSPARVTAALTVGATDESDRRASFSNYGSCVDIFAPGYDINGASIDPAYEYTTMSGTSMATPHVTGAVAIALTTFPSASPAQVADLLNSDATTGVINDAGIGSPNRLLMVAGPHLGVETTPATMKSINPQRIFDTRNGEGGIPVRQIGGSYVLEVQVSGKNNIAPAGVSAVSLNVTATNASGTGYVTVYPCGSRPEISSLNFNAGDTVPNAVVARLSDSGTLCFYSNVAVDIIADINGSLLDGNGFNPTMPSRLFDTRVGMGGVPVQKVGQLDGSGAALEVSVLGRNGIPTTGVTAISMNVTITNTVSSAGGGYVSVYPCGTRPDVSSLNFVTGQTIPNAVIAPISPAGTICFYVYGQADVIADVNGVFETGLGYSPITPHRLADTRSGRGGVSAQSVGDIFGTGTPLEVAVVGAAGIPVSDVTSVSLNITALGISASPYGGYVTVYPCDSRPNASNLNFVSGQIVPNAVIAPVSTRGTVCFYVYGIADIVVDASGYFTNVA</sequence>
<dbReference type="InterPro" id="IPR050131">
    <property type="entry name" value="Peptidase_S8_subtilisin-like"/>
</dbReference>
<organism evidence="6">
    <name type="scientific">freshwater metagenome</name>
    <dbReference type="NCBI Taxonomy" id="449393"/>
    <lineage>
        <taxon>unclassified sequences</taxon>
        <taxon>metagenomes</taxon>
        <taxon>ecological metagenomes</taxon>
    </lineage>
</organism>
<keyword evidence="3" id="KW-0378">Hydrolase</keyword>
<dbReference type="InterPro" id="IPR015500">
    <property type="entry name" value="Peptidase_S8_subtilisin-rel"/>
</dbReference>
<dbReference type="InterPro" id="IPR023827">
    <property type="entry name" value="Peptidase_S8_Asp-AS"/>
</dbReference>
<keyword evidence="4" id="KW-0720">Serine protease</keyword>